<dbReference type="GO" id="GO:0016020">
    <property type="term" value="C:membrane"/>
    <property type="evidence" value="ECO:0007669"/>
    <property type="project" value="UniProtKB-SubCell"/>
</dbReference>
<feature type="transmembrane region" description="Helical" evidence="9">
    <location>
        <begin position="130"/>
        <end position="154"/>
    </location>
</feature>
<keyword evidence="7 9" id="KW-0472">Membrane</keyword>
<feature type="non-terminal residue" evidence="11">
    <location>
        <position position="235"/>
    </location>
</feature>
<feature type="region of interest" description="Disordered" evidence="8">
    <location>
        <begin position="1"/>
        <end position="41"/>
    </location>
</feature>
<feature type="compositionally biased region" description="Low complexity" evidence="8">
    <location>
        <begin position="32"/>
        <end position="41"/>
    </location>
</feature>
<reference evidence="11 12" key="1">
    <citation type="journal article" date="2018" name="New Phytol.">
        <title>Phylogenomics of Endogonaceae and evolution of mycorrhizas within Mucoromycota.</title>
        <authorList>
            <person name="Chang Y."/>
            <person name="Desiro A."/>
            <person name="Na H."/>
            <person name="Sandor L."/>
            <person name="Lipzen A."/>
            <person name="Clum A."/>
            <person name="Barry K."/>
            <person name="Grigoriev I.V."/>
            <person name="Martin F.M."/>
            <person name="Stajich J.E."/>
            <person name="Smith M.E."/>
            <person name="Bonito G."/>
            <person name="Spatafora J.W."/>
        </authorList>
    </citation>
    <scope>NUCLEOTIDE SEQUENCE [LARGE SCALE GENOMIC DNA]</scope>
    <source>
        <strain evidence="11 12">AD002</strain>
    </source>
</reference>
<dbReference type="Proteomes" id="UP000274822">
    <property type="component" value="Unassembled WGS sequence"/>
</dbReference>
<name>A0A433QQI1_9FUNG</name>
<dbReference type="Pfam" id="PF12906">
    <property type="entry name" value="RINGv"/>
    <property type="match status" value="1"/>
</dbReference>
<accession>A0A433QQI1</accession>
<dbReference type="InterPro" id="IPR011016">
    <property type="entry name" value="Znf_RING-CH"/>
</dbReference>
<sequence>MSHIAALYTDHDSTPYQHLHRPAEDPHTPDLSGGASSAGTSVTLVPATAPAVTTRDDDEDEDQCKCWICFGEDSDSEGRWVRPCKCSLISHEECLLNWISENQKGIPFKKRSSLLLWFMSRVDATIQASIPYMTVLGLTCSVLITSTTYGYVIWRWIGYDLGRVIRRFGKRQIEIGERLLGSPQPWGWRVWVGLPLIPVILVASRTTLLDSFMPLVPLFVMGNEPMRGWVEGGRL</sequence>
<keyword evidence="6 9" id="KW-1133">Transmembrane helix</keyword>
<gene>
    <name evidence="11" type="ORF">BC938DRAFT_476507</name>
</gene>
<evidence type="ECO:0000256" key="9">
    <source>
        <dbReference type="SAM" id="Phobius"/>
    </source>
</evidence>
<organism evidence="11 12">
    <name type="scientific">Jimgerdemannia flammicorona</name>
    <dbReference type="NCBI Taxonomy" id="994334"/>
    <lineage>
        <taxon>Eukaryota</taxon>
        <taxon>Fungi</taxon>
        <taxon>Fungi incertae sedis</taxon>
        <taxon>Mucoromycota</taxon>
        <taxon>Mucoromycotina</taxon>
        <taxon>Endogonomycetes</taxon>
        <taxon>Endogonales</taxon>
        <taxon>Endogonaceae</taxon>
        <taxon>Jimgerdemannia</taxon>
    </lineage>
</organism>
<keyword evidence="4" id="KW-0863">Zinc-finger</keyword>
<evidence type="ECO:0000256" key="2">
    <source>
        <dbReference type="ARBA" id="ARBA00022692"/>
    </source>
</evidence>
<dbReference type="Gene3D" id="3.30.40.10">
    <property type="entry name" value="Zinc/RING finger domain, C3HC4 (zinc finger)"/>
    <property type="match status" value="1"/>
</dbReference>
<keyword evidence="3" id="KW-0479">Metal-binding</keyword>
<dbReference type="InterPro" id="IPR013083">
    <property type="entry name" value="Znf_RING/FYVE/PHD"/>
</dbReference>
<proteinExistence type="predicted"/>
<evidence type="ECO:0000259" key="10">
    <source>
        <dbReference type="PROSITE" id="PS51292"/>
    </source>
</evidence>
<evidence type="ECO:0000256" key="6">
    <source>
        <dbReference type="ARBA" id="ARBA00022989"/>
    </source>
</evidence>
<evidence type="ECO:0000256" key="4">
    <source>
        <dbReference type="ARBA" id="ARBA00022771"/>
    </source>
</evidence>
<dbReference type="SUPFAM" id="SSF57850">
    <property type="entry name" value="RING/U-box"/>
    <property type="match status" value="1"/>
</dbReference>
<evidence type="ECO:0000256" key="7">
    <source>
        <dbReference type="ARBA" id="ARBA00023136"/>
    </source>
</evidence>
<dbReference type="PROSITE" id="PS51292">
    <property type="entry name" value="ZF_RING_CH"/>
    <property type="match status" value="1"/>
</dbReference>
<dbReference type="AlphaFoldDB" id="A0A433QQI1"/>
<keyword evidence="12" id="KW-1185">Reference proteome</keyword>
<keyword evidence="2 9" id="KW-0812">Transmembrane</keyword>
<evidence type="ECO:0000313" key="11">
    <source>
        <dbReference type="EMBL" id="RUS32007.1"/>
    </source>
</evidence>
<evidence type="ECO:0000256" key="8">
    <source>
        <dbReference type="SAM" id="MobiDB-lite"/>
    </source>
</evidence>
<evidence type="ECO:0000313" key="12">
    <source>
        <dbReference type="Proteomes" id="UP000274822"/>
    </source>
</evidence>
<comment type="subcellular location">
    <subcellularLocation>
        <location evidence="1">Membrane</location>
        <topology evidence="1">Multi-pass membrane protein</topology>
    </subcellularLocation>
</comment>
<dbReference type="GO" id="GO:0008270">
    <property type="term" value="F:zinc ion binding"/>
    <property type="evidence" value="ECO:0007669"/>
    <property type="project" value="UniProtKB-KW"/>
</dbReference>
<evidence type="ECO:0000256" key="5">
    <source>
        <dbReference type="ARBA" id="ARBA00022833"/>
    </source>
</evidence>
<feature type="domain" description="RING-CH-type" evidence="10">
    <location>
        <begin position="58"/>
        <end position="123"/>
    </location>
</feature>
<dbReference type="SMART" id="SM00744">
    <property type="entry name" value="RINGv"/>
    <property type="match status" value="1"/>
</dbReference>
<dbReference type="EMBL" id="RBNJ01002396">
    <property type="protein sequence ID" value="RUS32007.1"/>
    <property type="molecule type" value="Genomic_DNA"/>
</dbReference>
<dbReference type="PANTHER" id="PTHR46283">
    <property type="entry name" value="E3 UBIQUITIN-PROTEIN LIGASE MARCH5"/>
    <property type="match status" value="1"/>
</dbReference>
<comment type="caution">
    <text evidence="11">The sequence shown here is derived from an EMBL/GenBank/DDBJ whole genome shotgun (WGS) entry which is preliminary data.</text>
</comment>
<evidence type="ECO:0000256" key="1">
    <source>
        <dbReference type="ARBA" id="ARBA00004141"/>
    </source>
</evidence>
<evidence type="ECO:0000256" key="3">
    <source>
        <dbReference type="ARBA" id="ARBA00022723"/>
    </source>
</evidence>
<keyword evidence="5" id="KW-0862">Zinc</keyword>
<protein>
    <recommendedName>
        <fullName evidence="10">RING-CH-type domain-containing protein</fullName>
    </recommendedName>
</protein>